<dbReference type="RefSeq" id="XP_025510471.1">
    <property type="nucleotide sequence ID" value="XM_025654502.1"/>
</dbReference>
<gene>
    <name evidence="2" type="ORF">BO85DRAFT_198086</name>
</gene>
<dbReference type="AlphaFoldDB" id="A0A8G1VGQ8"/>
<evidence type="ECO:0000313" key="2">
    <source>
        <dbReference type="EMBL" id="RAH52549.1"/>
    </source>
</evidence>
<organism evidence="2 3">
    <name type="scientific">Aspergillus piperis CBS 112811</name>
    <dbReference type="NCBI Taxonomy" id="1448313"/>
    <lineage>
        <taxon>Eukaryota</taxon>
        <taxon>Fungi</taxon>
        <taxon>Dikarya</taxon>
        <taxon>Ascomycota</taxon>
        <taxon>Pezizomycotina</taxon>
        <taxon>Eurotiomycetes</taxon>
        <taxon>Eurotiomycetidae</taxon>
        <taxon>Eurotiales</taxon>
        <taxon>Aspergillaceae</taxon>
        <taxon>Aspergillus</taxon>
        <taxon>Aspergillus subgen. Circumdati</taxon>
    </lineage>
</organism>
<name>A0A8G1VGQ8_9EURO</name>
<evidence type="ECO:0000256" key="1">
    <source>
        <dbReference type="SAM" id="MobiDB-lite"/>
    </source>
</evidence>
<evidence type="ECO:0000313" key="3">
    <source>
        <dbReference type="Proteomes" id="UP000249526"/>
    </source>
</evidence>
<sequence length="109" mass="11852">MPSNRRPPICHHQGPGPEPAMAGQRPTSRPLDSATYNKLVGLAYRQQQTDAALHISVARRYTHLSGASFRNLFNSAAKLIRTTIYSADAADTGCARSVISLATWNRSTS</sequence>
<dbReference type="GeneID" id="37157904"/>
<accession>A0A8G1VGQ8</accession>
<dbReference type="EMBL" id="KZ825083">
    <property type="protein sequence ID" value="RAH52549.1"/>
    <property type="molecule type" value="Genomic_DNA"/>
</dbReference>
<keyword evidence="3" id="KW-1185">Reference proteome</keyword>
<protein>
    <submittedName>
        <fullName evidence="2">Uncharacterized protein</fullName>
    </submittedName>
</protein>
<feature type="region of interest" description="Disordered" evidence="1">
    <location>
        <begin position="1"/>
        <end position="32"/>
    </location>
</feature>
<reference evidence="2 3" key="1">
    <citation type="submission" date="2018-02" db="EMBL/GenBank/DDBJ databases">
        <title>The genomes of Aspergillus section Nigri reveals drivers in fungal speciation.</title>
        <authorList>
            <consortium name="DOE Joint Genome Institute"/>
            <person name="Vesth T.C."/>
            <person name="Nybo J."/>
            <person name="Theobald S."/>
            <person name="Brandl J."/>
            <person name="Frisvad J.C."/>
            <person name="Nielsen K.F."/>
            <person name="Lyhne E.K."/>
            <person name="Kogle M.E."/>
            <person name="Kuo A."/>
            <person name="Riley R."/>
            <person name="Clum A."/>
            <person name="Nolan M."/>
            <person name="Lipzen A."/>
            <person name="Salamov A."/>
            <person name="Henrissat B."/>
            <person name="Wiebenga A."/>
            <person name="De vries R.P."/>
            <person name="Grigoriev I.V."/>
            <person name="Mortensen U.H."/>
            <person name="Andersen M.R."/>
            <person name="Baker S.E."/>
        </authorList>
    </citation>
    <scope>NUCLEOTIDE SEQUENCE [LARGE SCALE GENOMIC DNA]</scope>
    <source>
        <strain evidence="2 3">CBS 112811</strain>
    </source>
</reference>
<dbReference type="Proteomes" id="UP000249526">
    <property type="component" value="Unassembled WGS sequence"/>
</dbReference>
<proteinExistence type="predicted"/>